<keyword evidence="3" id="KW-0732">Signal</keyword>
<name>A0ABD2Z7I3_9GENT</name>
<dbReference type="AlphaFoldDB" id="A0ABD2Z7I3"/>
<gene>
    <name evidence="7" type="ORF">ACH5RR_027513</name>
</gene>
<dbReference type="PANTHER" id="PTHR10795">
    <property type="entry name" value="PROPROTEIN CONVERTASE SUBTILISIN/KEXIN"/>
    <property type="match status" value="1"/>
</dbReference>
<evidence type="ECO:0000256" key="1">
    <source>
        <dbReference type="ARBA" id="ARBA00011073"/>
    </source>
</evidence>
<evidence type="ECO:0000259" key="6">
    <source>
        <dbReference type="Pfam" id="PF00082"/>
    </source>
</evidence>
<accession>A0ABD2Z7I3</accession>
<comment type="similarity">
    <text evidence="1">Belongs to the peptidase S8 family.</text>
</comment>
<keyword evidence="4" id="KW-0378">Hydrolase</keyword>
<dbReference type="GO" id="GO:0008236">
    <property type="term" value="F:serine-type peptidase activity"/>
    <property type="evidence" value="ECO:0007669"/>
    <property type="project" value="UniProtKB-KW"/>
</dbReference>
<feature type="domain" description="Peptidase S8/S53" evidence="6">
    <location>
        <begin position="136"/>
        <end position="244"/>
    </location>
</feature>
<reference evidence="7 8" key="1">
    <citation type="submission" date="2024-11" db="EMBL/GenBank/DDBJ databases">
        <title>A near-complete genome assembly of Cinchona calisaya.</title>
        <authorList>
            <person name="Lian D.C."/>
            <person name="Zhao X.W."/>
            <person name="Wei L."/>
        </authorList>
    </citation>
    <scope>NUCLEOTIDE SEQUENCE [LARGE SCALE GENOMIC DNA]</scope>
    <source>
        <tissue evidence="7">Nenye</tissue>
    </source>
</reference>
<protein>
    <recommendedName>
        <fullName evidence="6">Peptidase S8/S53 domain-containing protein</fullName>
    </recommendedName>
</protein>
<organism evidence="7 8">
    <name type="scientific">Cinchona calisaya</name>
    <dbReference type="NCBI Taxonomy" id="153742"/>
    <lineage>
        <taxon>Eukaryota</taxon>
        <taxon>Viridiplantae</taxon>
        <taxon>Streptophyta</taxon>
        <taxon>Embryophyta</taxon>
        <taxon>Tracheophyta</taxon>
        <taxon>Spermatophyta</taxon>
        <taxon>Magnoliopsida</taxon>
        <taxon>eudicotyledons</taxon>
        <taxon>Gunneridae</taxon>
        <taxon>Pentapetalae</taxon>
        <taxon>asterids</taxon>
        <taxon>lamiids</taxon>
        <taxon>Gentianales</taxon>
        <taxon>Rubiaceae</taxon>
        <taxon>Cinchonoideae</taxon>
        <taxon>Cinchoneae</taxon>
        <taxon>Cinchona</taxon>
    </lineage>
</organism>
<dbReference type="GO" id="GO:0006508">
    <property type="term" value="P:proteolysis"/>
    <property type="evidence" value="ECO:0007669"/>
    <property type="project" value="UniProtKB-KW"/>
</dbReference>
<dbReference type="SUPFAM" id="SSF52743">
    <property type="entry name" value="Subtilisin-like"/>
    <property type="match status" value="1"/>
</dbReference>
<dbReference type="InterPro" id="IPR023828">
    <property type="entry name" value="Peptidase_S8_Ser-AS"/>
</dbReference>
<dbReference type="PROSITE" id="PS00138">
    <property type="entry name" value="SUBTILASE_SER"/>
    <property type="match status" value="1"/>
</dbReference>
<evidence type="ECO:0000313" key="8">
    <source>
        <dbReference type="Proteomes" id="UP001630127"/>
    </source>
</evidence>
<dbReference type="CDD" id="cd02120">
    <property type="entry name" value="PA_subtilisin_like"/>
    <property type="match status" value="1"/>
</dbReference>
<dbReference type="Pfam" id="PF00082">
    <property type="entry name" value="Peptidase_S8"/>
    <property type="match status" value="1"/>
</dbReference>
<proteinExistence type="inferred from homology"/>
<evidence type="ECO:0000313" key="7">
    <source>
        <dbReference type="EMBL" id="KAL3514796.1"/>
    </source>
</evidence>
<keyword evidence="5" id="KW-0720">Serine protease</keyword>
<dbReference type="InterPro" id="IPR000209">
    <property type="entry name" value="Peptidase_S8/S53_dom"/>
</dbReference>
<evidence type="ECO:0000256" key="4">
    <source>
        <dbReference type="ARBA" id="ARBA00022801"/>
    </source>
</evidence>
<evidence type="ECO:0000256" key="2">
    <source>
        <dbReference type="ARBA" id="ARBA00022670"/>
    </source>
</evidence>
<dbReference type="InterPro" id="IPR036852">
    <property type="entry name" value="Peptidase_S8/S53_dom_sf"/>
</dbReference>
<keyword evidence="2" id="KW-0645">Protease</keyword>
<dbReference type="InterPro" id="IPR045051">
    <property type="entry name" value="SBT"/>
</dbReference>
<comment type="caution">
    <text evidence="7">The sequence shown here is derived from an EMBL/GenBank/DDBJ whole genome shotgun (WGS) entry which is preliminary data.</text>
</comment>
<dbReference type="Gene3D" id="3.40.50.200">
    <property type="entry name" value="Peptidase S8/S53 domain"/>
    <property type="match status" value="1"/>
</dbReference>
<evidence type="ECO:0000256" key="3">
    <source>
        <dbReference type="ARBA" id="ARBA00022729"/>
    </source>
</evidence>
<dbReference type="EMBL" id="JBJUIK010000011">
    <property type="protein sequence ID" value="KAL3514796.1"/>
    <property type="molecule type" value="Genomic_DNA"/>
</dbReference>
<evidence type="ECO:0000256" key="5">
    <source>
        <dbReference type="ARBA" id="ARBA00022825"/>
    </source>
</evidence>
<dbReference type="Gene3D" id="3.50.30.30">
    <property type="match status" value="1"/>
</dbReference>
<keyword evidence="8" id="KW-1185">Reference proteome</keyword>
<dbReference type="Proteomes" id="UP001630127">
    <property type="component" value="Unassembled WGS sequence"/>
</dbReference>
<sequence length="292" mass="31340">MLCWVETKSKGGGIHFANIQKSLKYPLIDALSAKDPGEFSDRKASNCFPNSLDKRKVEGNILLCEGNYDDEYSAKNRLDYVKSLGGIGVILIYSDQKPLPVVTGSSPMSIITYQDGHEIQSYINLTRNPVATILPTVTVESHTPAPSVAYFSAIGPVYKHDNLIKLDIAAPRVDILSIWPSNDTDGGKRTSSFNLLSGTSMACPHASGIAATVKSKYPSWSPAIKSAKITTAIQTNNVNAPITLNNGDPPTAYAFGAGEVNTTGPLQPGSFTNLKSPIICNTFATVATTYHR</sequence>